<organism evidence="2 3">
    <name type="scientific">Fusibacter paucivorans</name>
    <dbReference type="NCBI Taxonomy" id="76009"/>
    <lineage>
        <taxon>Bacteria</taxon>
        <taxon>Bacillati</taxon>
        <taxon>Bacillota</taxon>
        <taxon>Clostridia</taxon>
        <taxon>Eubacteriales</taxon>
        <taxon>Eubacteriales Family XII. Incertae Sedis</taxon>
        <taxon>Fusibacter</taxon>
    </lineage>
</organism>
<reference evidence="2 3" key="1">
    <citation type="submission" date="2021-05" db="EMBL/GenBank/DDBJ databases">
        <title>Fusibacter ferrireducens sp. nov., an anaerobic, sulfur- and Fe-reducing bacterium isolated from the mangrove sediment.</title>
        <authorList>
            <person name="Qiu D."/>
        </authorList>
    </citation>
    <scope>NUCLEOTIDE SEQUENCE [LARGE SCALE GENOMIC DNA]</scope>
    <source>
        <strain evidence="2 3">DSM 12116</strain>
    </source>
</reference>
<feature type="domain" description="TIR" evidence="1">
    <location>
        <begin position="6"/>
        <end position="75"/>
    </location>
</feature>
<dbReference type="SUPFAM" id="SSF52200">
    <property type="entry name" value="Toll/Interleukin receptor TIR domain"/>
    <property type="match status" value="1"/>
</dbReference>
<dbReference type="RefSeq" id="WP_213238565.1">
    <property type="nucleotide sequence ID" value="NZ_JAHBCL010000055.1"/>
</dbReference>
<accession>A0ABS5PVV8</accession>
<evidence type="ECO:0000259" key="1">
    <source>
        <dbReference type="Pfam" id="PF01582"/>
    </source>
</evidence>
<evidence type="ECO:0000313" key="2">
    <source>
        <dbReference type="EMBL" id="MBS7528709.1"/>
    </source>
</evidence>
<comment type="caution">
    <text evidence="2">The sequence shown here is derived from an EMBL/GenBank/DDBJ whole genome shotgun (WGS) entry which is preliminary data.</text>
</comment>
<evidence type="ECO:0000313" key="3">
    <source>
        <dbReference type="Proteomes" id="UP000746471"/>
    </source>
</evidence>
<dbReference type="InterPro" id="IPR035897">
    <property type="entry name" value="Toll_tir_struct_dom_sf"/>
</dbReference>
<protein>
    <submittedName>
        <fullName evidence="2">Toll/interleukin-1 receptor domain-containing protein</fullName>
    </submittedName>
</protein>
<dbReference type="Pfam" id="PF01582">
    <property type="entry name" value="TIR"/>
    <property type="match status" value="1"/>
</dbReference>
<dbReference type="InterPro" id="IPR000157">
    <property type="entry name" value="TIR_dom"/>
</dbReference>
<gene>
    <name evidence="2" type="ORF">KHM83_18730</name>
</gene>
<dbReference type="Proteomes" id="UP000746471">
    <property type="component" value="Unassembled WGS sequence"/>
</dbReference>
<name>A0ABS5PVV8_9FIRM</name>
<sequence>MGELLIKIYSELFSVSEKEFFISSKQNAIRDGVDYGLKIKELLKNSDFYLILLSDEYFESEFCLMEFGYIYFSAEHERYNEKTTIFSINLKKELKDCNLPYLIRVNNSMIHDDLKEKFFHDEVISMLEYAFDKRIDKLRHNNFIENATSRIEEELIQLYPETSNLKKPKLQHQNTNAINNQIIMKSDNELIQNMDLILNVDIDKI</sequence>
<dbReference type="EMBL" id="JAHBCL010000055">
    <property type="protein sequence ID" value="MBS7528709.1"/>
    <property type="molecule type" value="Genomic_DNA"/>
</dbReference>
<proteinExistence type="predicted"/>
<dbReference type="Gene3D" id="3.40.50.10140">
    <property type="entry name" value="Toll/interleukin-1 receptor homology (TIR) domain"/>
    <property type="match status" value="1"/>
</dbReference>
<keyword evidence="3" id="KW-1185">Reference proteome</keyword>
<keyword evidence="2" id="KW-0675">Receptor</keyword>